<evidence type="ECO:0000313" key="7">
    <source>
        <dbReference type="Proteomes" id="UP000050792"/>
    </source>
</evidence>
<sequence length="588" mass="67827">MKTFWIKHQQTISINLVIFCFLIYKMAESLLQYGNRIYIYTNVCKGLISQLNGSFYQLCEYHVQDYKQYKTVGDDNPVSINSSVIDNVTDDLQKQNRINDLRNMNDSVESDIHSIQIDIQKLSGWYLLLYRLLANIPAMLTCLLYGLLMNRISQNYIMLIPCLGSILSCGLFLSSLLPNLKLLPDSIIFTLIGATIYGLCGKSNAISLCANSYIIQNTTIKKRTYIIGRLLGVNFFGLALGSLLLGIFYRYLNYFIMILFVIIGNLLVMIILFILIKNSKKCLLNTLSYSIEEVVNQFDRPHVKQKDLNHNDTTTTTSTTSNTTTTTNTNTTTNTTTTNNNNNNETSFANTFIYKEHKTYYQNIITYLLKLLLIIKSSYRFLFNKQSNNKHIYLLFILMTIFIKQISKSGEQDIILLYLLNQSNLLWNTELYAYYITCYYTLMFIQLIILLPIIEKKNLLNDFNLILIGLFTEMIRLLIIGLLNYNKLLIFLSAIIGSPACFIITCTKSIISKLINNDNNNNNELNKYFSIISILEIISNFIGSLLFTIIYNKSINYYSSLIFILDACLNIPIIIIFIWLKYKLNKYI</sequence>
<evidence type="ECO:0000256" key="5">
    <source>
        <dbReference type="SAM" id="MobiDB-lite"/>
    </source>
</evidence>
<dbReference type="WBParaSite" id="SRDH1_72510.1">
    <property type="protein sequence ID" value="SRDH1_72510.1"/>
    <property type="gene ID" value="SRDH1_72510"/>
</dbReference>
<feature type="transmembrane region" description="Helical" evidence="6">
    <location>
        <begin position="557"/>
        <end position="580"/>
    </location>
</feature>
<feature type="transmembrane region" description="Helical" evidence="6">
    <location>
        <begin position="128"/>
        <end position="148"/>
    </location>
</feature>
<evidence type="ECO:0008006" key="9">
    <source>
        <dbReference type="Google" id="ProtNLM"/>
    </source>
</evidence>
<dbReference type="Gene3D" id="1.20.1250.20">
    <property type="entry name" value="MFS general substrate transporter like domains"/>
    <property type="match status" value="1"/>
</dbReference>
<keyword evidence="3 6" id="KW-1133">Transmembrane helix</keyword>
<feature type="transmembrane region" description="Helical" evidence="6">
    <location>
        <begin position="432"/>
        <end position="451"/>
    </location>
</feature>
<reference evidence="8" key="2">
    <citation type="submission" date="2023-11" db="UniProtKB">
        <authorList>
            <consortium name="WormBaseParasite"/>
        </authorList>
    </citation>
    <scope>IDENTIFICATION</scope>
</reference>
<dbReference type="PANTHER" id="PTHR23507">
    <property type="entry name" value="ZGC:174356"/>
    <property type="match status" value="1"/>
</dbReference>
<evidence type="ECO:0000256" key="1">
    <source>
        <dbReference type="ARBA" id="ARBA00004141"/>
    </source>
</evidence>
<reference evidence="7" key="1">
    <citation type="submission" date="2022-06" db="EMBL/GenBank/DDBJ databases">
        <authorList>
            <person name="Berger JAMES D."/>
            <person name="Berger JAMES D."/>
        </authorList>
    </citation>
    <scope>NUCLEOTIDE SEQUENCE [LARGE SCALE GENOMIC DNA]</scope>
</reference>
<feature type="compositionally biased region" description="Low complexity" evidence="5">
    <location>
        <begin position="313"/>
        <end position="342"/>
    </location>
</feature>
<feature type="transmembrane region" description="Helical" evidence="6">
    <location>
        <begin position="528"/>
        <end position="551"/>
    </location>
</feature>
<protein>
    <recommendedName>
        <fullName evidence="9">Major facilitator superfamily (MFS) profile domain-containing protein</fullName>
    </recommendedName>
</protein>
<evidence type="ECO:0000313" key="8">
    <source>
        <dbReference type="WBParaSite" id="SRDH1_72510.1"/>
    </source>
</evidence>
<dbReference type="Proteomes" id="UP000050792">
    <property type="component" value="Unassembled WGS sequence"/>
</dbReference>
<evidence type="ECO:0000256" key="6">
    <source>
        <dbReference type="SAM" id="Phobius"/>
    </source>
</evidence>
<feature type="transmembrane region" description="Helical" evidence="6">
    <location>
        <begin position="489"/>
        <end position="507"/>
    </location>
</feature>
<feature type="transmembrane region" description="Helical" evidence="6">
    <location>
        <begin position="155"/>
        <end position="175"/>
    </location>
</feature>
<dbReference type="GO" id="GO:0022857">
    <property type="term" value="F:transmembrane transporter activity"/>
    <property type="evidence" value="ECO:0007669"/>
    <property type="project" value="TreeGrafter"/>
</dbReference>
<feature type="transmembrane region" description="Helical" evidence="6">
    <location>
        <begin position="463"/>
        <end position="483"/>
    </location>
</feature>
<evidence type="ECO:0000256" key="3">
    <source>
        <dbReference type="ARBA" id="ARBA00022989"/>
    </source>
</evidence>
<dbReference type="GO" id="GO:0016020">
    <property type="term" value="C:membrane"/>
    <property type="evidence" value="ECO:0007669"/>
    <property type="project" value="UniProtKB-SubCell"/>
</dbReference>
<accession>A0AA85G0S0</accession>
<proteinExistence type="predicted"/>
<keyword evidence="2 6" id="KW-0812">Transmembrane</keyword>
<dbReference type="SUPFAM" id="SSF103473">
    <property type="entry name" value="MFS general substrate transporter"/>
    <property type="match status" value="1"/>
</dbReference>
<comment type="subcellular location">
    <subcellularLocation>
        <location evidence="1">Membrane</location>
        <topology evidence="1">Multi-pass membrane protein</topology>
    </subcellularLocation>
</comment>
<evidence type="ECO:0000256" key="2">
    <source>
        <dbReference type="ARBA" id="ARBA00022692"/>
    </source>
</evidence>
<feature type="transmembrane region" description="Helical" evidence="6">
    <location>
        <begin position="12"/>
        <end position="27"/>
    </location>
</feature>
<name>A0AA85G0S0_9TREM</name>
<feature type="transmembrane region" description="Helical" evidence="6">
    <location>
        <begin position="254"/>
        <end position="276"/>
    </location>
</feature>
<keyword evidence="7" id="KW-1185">Reference proteome</keyword>
<dbReference type="AlphaFoldDB" id="A0AA85G0S0"/>
<feature type="transmembrane region" description="Helical" evidence="6">
    <location>
        <begin position="226"/>
        <end position="248"/>
    </location>
</feature>
<evidence type="ECO:0000256" key="4">
    <source>
        <dbReference type="ARBA" id="ARBA00023136"/>
    </source>
</evidence>
<keyword evidence="4 6" id="KW-0472">Membrane</keyword>
<dbReference type="InterPro" id="IPR036259">
    <property type="entry name" value="MFS_trans_sf"/>
</dbReference>
<feature type="transmembrane region" description="Helical" evidence="6">
    <location>
        <begin position="187"/>
        <end position="214"/>
    </location>
</feature>
<dbReference type="PANTHER" id="PTHR23507:SF1">
    <property type="entry name" value="FI18259P1-RELATED"/>
    <property type="match status" value="1"/>
</dbReference>
<feature type="region of interest" description="Disordered" evidence="5">
    <location>
        <begin position="306"/>
        <end position="342"/>
    </location>
</feature>
<organism evidence="7 8">
    <name type="scientific">Schistosoma rodhaini</name>
    <dbReference type="NCBI Taxonomy" id="6188"/>
    <lineage>
        <taxon>Eukaryota</taxon>
        <taxon>Metazoa</taxon>
        <taxon>Spiralia</taxon>
        <taxon>Lophotrochozoa</taxon>
        <taxon>Platyhelminthes</taxon>
        <taxon>Trematoda</taxon>
        <taxon>Digenea</taxon>
        <taxon>Strigeidida</taxon>
        <taxon>Schistosomatoidea</taxon>
        <taxon>Schistosomatidae</taxon>
        <taxon>Schistosoma</taxon>
    </lineage>
</organism>